<feature type="compositionally biased region" description="Basic and acidic residues" evidence="1">
    <location>
        <begin position="178"/>
        <end position="224"/>
    </location>
</feature>
<feature type="transmembrane region" description="Helical" evidence="2">
    <location>
        <begin position="6"/>
        <end position="23"/>
    </location>
</feature>
<evidence type="ECO:0000313" key="3">
    <source>
        <dbReference type="EMBL" id="KFJ05237.1"/>
    </source>
</evidence>
<reference evidence="3 4" key="1">
    <citation type="submission" date="2014-03" db="EMBL/GenBank/DDBJ databases">
        <title>Genomics of Bifidobacteria.</title>
        <authorList>
            <person name="Ventura M."/>
            <person name="Milani C."/>
            <person name="Lugli G.A."/>
        </authorList>
    </citation>
    <scope>NUCLEOTIDE SEQUENCE [LARGE SCALE GENOMIC DNA]</scope>
    <source>
        <strain evidence="3 4">LMG 11597</strain>
    </source>
</reference>
<dbReference type="AlphaFoldDB" id="A0A087EBT6"/>
<comment type="caution">
    <text evidence="3">The sequence shown here is derived from an EMBL/GenBank/DDBJ whole genome shotgun (WGS) entry which is preliminary data.</text>
</comment>
<proteinExistence type="predicted"/>
<feature type="compositionally biased region" description="Low complexity" evidence="1">
    <location>
        <begin position="225"/>
        <end position="244"/>
    </location>
</feature>
<protein>
    <submittedName>
        <fullName evidence="3">Membrane protein</fullName>
    </submittedName>
</protein>
<feature type="compositionally biased region" description="Low complexity" evidence="1">
    <location>
        <begin position="396"/>
        <end position="408"/>
    </location>
</feature>
<dbReference type="EMBL" id="JGZR01000001">
    <property type="protein sequence ID" value="KFJ05237.1"/>
    <property type="molecule type" value="Genomic_DNA"/>
</dbReference>
<dbReference type="OrthoDB" id="3243298at2"/>
<feature type="transmembrane region" description="Helical" evidence="2">
    <location>
        <begin position="126"/>
        <end position="144"/>
    </location>
</feature>
<feature type="region of interest" description="Disordered" evidence="1">
    <location>
        <begin position="372"/>
        <end position="502"/>
    </location>
</feature>
<dbReference type="STRING" id="77635.BISU_1355"/>
<feature type="compositionally biased region" description="Polar residues" evidence="1">
    <location>
        <begin position="410"/>
        <end position="420"/>
    </location>
</feature>
<name>A0A087EBT6_9BIFI</name>
<evidence type="ECO:0000256" key="2">
    <source>
        <dbReference type="SAM" id="Phobius"/>
    </source>
</evidence>
<feature type="compositionally biased region" description="Polar residues" evidence="1">
    <location>
        <begin position="450"/>
        <end position="462"/>
    </location>
</feature>
<gene>
    <name evidence="3" type="ORF">BISU_1355</name>
</gene>
<evidence type="ECO:0000313" key="4">
    <source>
        <dbReference type="Proteomes" id="UP000029055"/>
    </source>
</evidence>
<feature type="compositionally biased region" description="Basic and acidic residues" evidence="1">
    <location>
        <begin position="463"/>
        <end position="475"/>
    </location>
</feature>
<accession>A0A087EBT6</accession>
<feature type="compositionally biased region" description="Low complexity" evidence="1">
    <location>
        <begin position="421"/>
        <end position="444"/>
    </location>
</feature>
<dbReference type="eggNOG" id="ENOG5032VSG">
    <property type="taxonomic scope" value="Bacteria"/>
</dbReference>
<sequence length="502" mass="53084">MGYESVSTIVVLAILVIVMVGWLPGKTVDSMRRVIERRQDRFSSSLHLVDENSGMRFSDGRTHMVKGAVMQPQQSRGSEASREHIAQVRKLRREAIRRRRILVIALVALVFAVFGLSFVWHYDPLFALIPLLLVALVLGLGVRASRQAREWEQRVAARRTGSARRRSVPEVGTSTASSERKGSNAEQSAHAEPDERNHSDVPTDVMEQREIRRALRRAQEEGRAARLQHQAHASSSSAGAKAKAAASQVASGEVGSAEAKAEGTVPAVAQPSAAESSAAQAAAGLQKPVESKVDSKKDAGVAAEAVLGQPEIGHAHDAADATSELERIHAAPALDVFDMATQQDLISFSLGAPRNIEQEAPSAPESLEIKSMRQVAKAVPQHSAQNEDAAARHDGAAASDAAPANDAAPTNDSVPTGDSTSAGVAVSQHAAAAPADDAGQAPAAQKEPAQDSSQTALQTTDRPVNDARAFHRAEVEADIEVPDATSDSLGSDIEAVLARRVS</sequence>
<dbReference type="RefSeq" id="WP_024464306.1">
    <property type="nucleotide sequence ID" value="NZ_CP062939.1"/>
</dbReference>
<keyword evidence="4" id="KW-1185">Reference proteome</keyword>
<keyword evidence="2" id="KW-0812">Transmembrane</keyword>
<organism evidence="3 4">
    <name type="scientific">Bifidobacterium subtile</name>
    <dbReference type="NCBI Taxonomy" id="77635"/>
    <lineage>
        <taxon>Bacteria</taxon>
        <taxon>Bacillati</taxon>
        <taxon>Actinomycetota</taxon>
        <taxon>Actinomycetes</taxon>
        <taxon>Bifidobacteriales</taxon>
        <taxon>Bifidobacteriaceae</taxon>
        <taxon>Bifidobacterium</taxon>
    </lineage>
</organism>
<feature type="region of interest" description="Disordered" evidence="1">
    <location>
        <begin position="154"/>
        <end position="244"/>
    </location>
</feature>
<evidence type="ECO:0000256" key="1">
    <source>
        <dbReference type="SAM" id="MobiDB-lite"/>
    </source>
</evidence>
<dbReference type="Proteomes" id="UP000029055">
    <property type="component" value="Unassembled WGS sequence"/>
</dbReference>
<keyword evidence="2" id="KW-0472">Membrane</keyword>
<feature type="transmembrane region" description="Helical" evidence="2">
    <location>
        <begin position="101"/>
        <end position="120"/>
    </location>
</feature>
<keyword evidence="2" id="KW-1133">Transmembrane helix</keyword>